<dbReference type="InterPro" id="IPR020591">
    <property type="entry name" value="Chromosome_initiator_DnaA-like"/>
</dbReference>
<evidence type="ECO:0000256" key="8">
    <source>
        <dbReference type="HAMAP-Rule" id="MF_00377"/>
    </source>
</evidence>
<dbReference type="SMART" id="SM00760">
    <property type="entry name" value="Bac_DnaA_C"/>
    <property type="match status" value="1"/>
</dbReference>
<evidence type="ECO:0000256" key="7">
    <source>
        <dbReference type="ARBA" id="ARBA00023125"/>
    </source>
</evidence>
<accession>A0A916X0Y9</accession>
<dbReference type="GO" id="GO:0008289">
    <property type="term" value="F:lipid binding"/>
    <property type="evidence" value="ECO:0007669"/>
    <property type="project" value="UniProtKB-KW"/>
</dbReference>
<evidence type="ECO:0000256" key="1">
    <source>
        <dbReference type="ARBA" id="ARBA00006583"/>
    </source>
</evidence>
<proteinExistence type="inferred from homology"/>
<evidence type="ECO:0000256" key="10">
    <source>
        <dbReference type="RuleBase" id="RU000577"/>
    </source>
</evidence>
<feature type="binding site" evidence="8">
    <location>
        <position position="181"/>
    </location>
    <ligand>
        <name>ATP</name>
        <dbReference type="ChEBI" id="CHEBI:30616"/>
    </ligand>
</feature>
<comment type="function">
    <text evidence="8 10">Plays an essential role in the initiation and regulation of chromosomal replication. ATP-DnaA binds to the origin of replication (oriC) to initiate formation of the DNA replication initiation complex once per cell cycle. Binds the DnaA box (a 9 base pair repeat at the origin) and separates the double-stranded (ds)DNA. Forms a right-handed helical filament on oriC DNA; dsDNA binds to the exterior of the filament while single-stranded (ss)DNA is stabiized in the filament's interior. The ATP-DnaA-oriC complex binds and stabilizes one strand of the AT-rich DNA unwinding element (DUE), permitting loading of DNA polymerase. After initiation quickly degrades to an ADP-DnaA complex that is not apt for DNA replication. Binds acidic phospholipids.</text>
</comment>
<dbReference type="CDD" id="cd06571">
    <property type="entry name" value="Bac_DnaA_C"/>
    <property type="match status" value="1"/>
</dbReference>
<evidence type="ECO:0000256" key="5">
    <source>
        <dbReference type="ARBA" id="ARBA00022840"/>
    </source>
</evidence>
<comment type="domain">
    <text evidence="8">Domain I is involved in oligomerization and binding regulators, domain II is flexibile and of varying length in different bacteria, domain III forms the AAA+ region, while domain IV binds dsDNA.</text>
</comment>
<dbReference type="CDD" id="cd00009">
    <property type="entry name" value="AAA"/>
    <property type="match status" value="1"/>
</dbReference>
<keyword evidence="15" id="KW-1185">Reference proteome</keyword>
<comment type="subcellular location">
    <subcellularLocation>
        <location evidence="8">Cytoplasm</location>
    </subcellularLocation>
</comment>
<comment type="caution">
    <text evidence="8">Lacks conserved residue(s) required for the propagation of feature annotation.</text>
</comment>
<name>A0A916X0Y9_9HYPH</name>
<feature type="binding site" evidence="8">
    <location>
        <position position="182"/>
    </location>
    <ligand>
        <name>ATP</name>
        <dbReference type="ChEBI" id="CHEBI:30616"/>
    </ligand>
</feature>
<comment type="caution">
    <text evidence="14">The sequence shown here is derived from an EMBL/GenBank/DDBJ whole genome shotgun (WGS) entry which is preliminary data.</text>
</comment>
<dbReference type="EMBL" id="BMFA01000007">
    <property type="protein sequence ID" value="GGB51669.1"/>
    <property type="molecule type" value="Genomic_DNA"/>
</dbReference>
<dbReference type="Pfam" id="PF00308">
    <property type="entry name" value="Bac_DnaA"/>
    <property type="match status" value="1"/>
</dbReference>
<dbReference type="GO" id="GO:0005886">
    <property type="term" value="C:plasma membrane"/>
    <property type="evidence" value="ECO:0007669"/>
    <property type="project" value="TreeGrafter"/>
</dbReference>
<dbReference type="InterPro" id="IPR038454">
    <property type="entry name" value="DnaA_N_sf"/>
</dbReference>
<comment type="subunit">
    <text evidence="8">Oligomerizes as a right-handed, spiral filament on DNA at oriC.</text>
</comment>
<dbReference type="InterPro" id="IPR010921">
    <property type="entry name" value="Trp_repressor/repl_initiator"/>
</dbReference>
<dbReference type="Gene3D" id="1.10.1750.10">
    <property type="match status" value="1"/>
</dbReference>
<dbReference type="GO" id="GO:0005524">
    <property type="term" value="F:ATP binding"/>
    <property type="evidence" value="ECO:0007669"/>
    <property type="project" value="UniProtKB-UniRule"/>
</dbReference>
<feature type="binding site" evidence="8">
    <location>
        <position position="178"/>
    </location>
    <ligand>
        <name>ATP</name>
        <dbReference type="ChEBI" id="CHEBI:30616"/>
    </ligand>
</feature>
<dbReference type="SMART" id="SM00382">
    <property type="entry name" value="AAA"/>
    <property type="match status" value="1"/>
</dbReference>
<evidence type="ECO:0000259" key="13">
    <source>
        <dbReference type="SMART" id="SM00760"/>
    </source>
</evidence>
<protein>
    <recommendedName>
        <fullName evidence="8 9">Chromosomal replication initiator protein DnaA</fullName>
    </recommendedName>
</protein>
<feature type="binding site" evidence="8">
    <location>
        <position position="180"/>
    </location>
    <ligand>
        <name>ATP</name>
        <dbReference type="ChEBI" id="CHEBI:30616"/>
    </ligand>
</feature>
<keyword evidence="5 8" id="KW-0067">ATP-binding</keyword>
<keyword evidence="2 8" id="KW-0963">Cytoplasm</keyword>
<dbReference type="Pfam" id="PF11638">
    <property type="entry name" value="DnaA_N"/>
    <property type="match status" value="1"/>
</dbReference>
<evidence type="ECO:0000256" key="4">
    <source>
        <dbReference type="ARBA" id="ARBA00022741"/>
    </source>
</evidence>
<feature type="region of interest" description="Domain IV, binds dsDNA" evidence="8">
    <location>
        <begin position="353"/>
        <end position="473"/>
    </location>
</feature>
<reference evidence="14" key="2">
    <citation type="submission" date="2020-09" db="EMBL/GenBank/DDBJ databases">
        <authorList>
            <person name="Sun Q."/>
            <person name="Zhou Y."/>
        </authorList>
    </citation>
    <scope>NUCLEOTIDE SEQUENCE</scope>
    <source>
        <strain evidence="14">CGMCC 1.12426</strain>
    </source>
</reference>
<dbReference type="InterPro" id="IPR027417">
    <property type="entry name" value="P-loop_NTPase"/>
</dbReference>
<keyword evidence="4 8" id="KW-0547">Nucleotide-binding</keyword>
<dbReference type="Gene3D" id="1.10.8.60">
    <property type="match status" value="1"/>
</dbReference>
<dbReference type="Proteomes" id="UP000605148">
    <property type="component" value="Unassembled WGS sequence"/>
</dbReference>
<dbReference type="InterPro" id="IPR003593">
    <property type="entry name" value="AAA+_ATPase"/>
</dbReference>
<dbReference type="GO" id="GO:0006275">
    <property type="term" value="P:regulation of DNA replication"/>
    <property type="evidence" value="ECO:0007669"/>
    <property type="project" value="UniProtKB-UniRule"/>
</dbReference>
<dbReference type="HAMAP" id="MF_00377">
    <property type="entry name" value="DnaA_bact"/>
    <property type="match status" value="1"/>
</dbReference>
<evidence type="ECO:0000256" key="2">
    <source>
        <dbReference type="ARBA" id="ARBA00022490"/>
    </source>
</evidence>
<dbReference type="InterPro" id="IPR018312">
    <property type="entry name" value="Chromosome_initiator_DnaA_CS"/>
</dbReference>
<evidence type="ECO:0000256" key="9">
    <source>
        <dbReference type="NCBIfam" id="TIGR00362"/>
    </source>
</evidence>
<evidence type="ECO:0000313" key="14">
    <source>
        <dbReference type="EMBL" id="GGB51669.1"/>
    </source>
</evidence>
<dbReference type="Gene3D" id="3.30.300.180">
    <property type="match status" value="1"/>
</dbReference>
<organism evidence="14 15">
    <name type="scientific">Roseibium aquae</name>
    <dbReference type="NCBI Taxonomy" id="1323746"/>
    <lineage>
        <taxon>Bacteria</taxon>
        <taxon>Pseudomonadati</taxon>
        <taxon>Pseudomonadota</taxon>
        <taxon>Alphaproteobacteria</taxon>
        <taxon>Hyphomicrobiales</taxon>
        <taxon>Stappiaceae</taxon>
        <taxon>Roseibium</taxon>
    </lineage>
</organism>
<gene>
    <name evidence="8 14" type="primary">dnaA</name>
    <name evidence="14" type="ORF">GCM10011316_24580</name>
</gene>
<feature type="region of interest" description="Domain I, interacts with DnaA modulators" evidence="8">
    <location>
        <begin position="1"/>
        <end position="67"/>
    </location>
</feature>
<dbReference type="InterPro" id="IPR013159">
    <property type="entry name" value="DnaA_C"/>
</dbReference>
<dbReference type="Pfam" id="PF08299">
    <property type="entry name" value="Bac_DnaA_C"/>
    <property type="match status" value="1"/>
</dbReference>
<evidence type="ECO:0000256" key="3">
    <source>
        <dbReference type="ARBA" id="ARBA00022705"/>
    </source>
</evidence>
<dbReference type="PRINTS" id="PR00051">
    <property type="entry name" value="DNAA"/>
</dbReference>
<dbReference type="PANTHER" id="PTHR30050">
    <property type="entry name" value="CHROMOSOMAL REPLICATION INITIATOR PROTEIN DNAA"/>
    <property type="match status" value="1"/>
</dbReference>
<evidence type="ECO:0000313" key="15">
    <source>
        <dbReference type="Proteomes" id="UP000605148"/>
    </source>
</evidence>
<dbReference type="PROSITE" id="PS01008">
    <property type="entry name" value="DNAA"/>
    <property type="match status" value="1"/>
</dbReference>
<reference evidence="14" key="1">
    <citation type="journal article" date="2014" name="Int. J. Syst. Evol. Microbiol.">
        <title>Complete genome sequence of Corynebacterium casei LMG S-19264T (=DSM 44701T), isolated from a smear-ripened cheese.</title>
        <authorList>
            <consortium name="US DOE Joint Genome Institute (JGI-PGF)"/>
            <person name="Walter F."/>
            <person name="Albersmeier A."/>
            <person name="Kalinowski J."/>
            <person name="Ruckert C."/>
        </authorList>
    </citation>
    <scope>NUCLEOTIDE SEQUENCE</scope>
    <source>
        <strain evidence="14">CGMCC 1.12426</strain>
    </source>
</reference>
<evidence type="ECO:0000256" key="6">
    <source>
        <dbReference type="ARBA" id="ARBA00023121"/>
    </source>
</evidence>
<dbReference type="InterPro" id="IPR001957">
    <property type="entry name" value="Chromosome_initiator_DnaA"/>
</dbReference>
<dbReference type="GO" id="GO:0003688">
    <property type="term" value="F:DNA replication origin binding"/>
    <property type="evidence" value="ECO:0007669"/>
    <property type="project" value="UniProtKB-UniRule"/>
</dbReference>
<keyword evidence="7 8" id="KW-0238">DNA-binding</keyword>
<dbReference type="SUPFAM" id="SSF52540">
    <property type="entry name" value="P-loop containing nucleoside triphosphate hydrolases"/>
    <property type="match status" value="1"/>
</dbReference>
<feature type="domain" description="Chromosomal replication initiator DnaA C-terminal" evidence="13">
    <location>
        <begin position="381"/>
        <end position="450"/>
    </location>
</feature>
<dbReference type="NCBIfam" id="TIGR00362">
    <property type="entry name" value="DnaA"/>
    <property type="match status" value="1"/>
</dbReference>
<sequence length="473" mass="52687">MKTKLRAELGDDVFFNWFGRVLLEEEADDMVRLSVPTRFLKNWIQVHYKDRIMSLWSTEGEEIGRLELTVRGAIRPRGVAFAGNQKQLLASNSNIRTGLPQTGRSMAGAQATSGGAVLKTAAGDLPLQFLQGAAISPALTFDSFVEGSSNGLAYSAVRQMASGETGKIDLLYIHAGVGIGKTHLLQAAAAEVRRDGRKALYVTAEFFMYQLVPALRTRSYSAVKQTMDTVDLLLIDDVQLLHGKQQQQEFCQTLQMLLETPKQVIAAGDRRPEDLNTLDDNIRQRFSKGVVAAIQAPDFELRRNIVEKRIAQGRKHYPTFDVPKPVVDHIARHVASSARDLEGAVNRLIAHNQLTHQPITQELADKTLHDLVRPTELRSVLIEDIQQVVCKHYSVTKSDLLSSCRAHTIVKPRQIAMYLAKVMTPRSLPEIGRRFGNRDHTTVLHAVRKIDKMAKADKALAAEIDLLKRLAHS</sequence>
<dbReference type="PANTHER" id="PTHR30050:SF2">
    <property type="entry name" value="CHROMOSOMAL REPLICATION INITIATOR PROTEIN DNAA"/>
    <property type="match status" value="1"/>
</dbReference>
<dbReference type="GO" id="GO:0005737">
    <property type="term" value="C:cytoplasm"/>
    <property type="evidence" value="ECO:0007669"/>
    <property type="project" value="UniProtKB-SubCell"/>
</dbReference>
<feature type="domain" description="AAA+ ATPase" evidence="12">
    <location>
        <begin position="167"/>
        <end position="316"/>
    </location>
</feature>
<evidence type="ECO:0000259" key="12">
    <source>
        <dbReference type="SMART" id="SM00382"/>
    </source>
</evidence>
<dbReference type="AlphaFoldDB" id="A0A916X0Y9"/>
<dbReference type="SUPFAM" id="SSF48295">
    <property type="entry name" value="TrpR-like"/>
    <property type="match status" value="1"/>
</dbReference>
<keyword evidence="6 8" id="KW-0446">Lipid-binding</keyword>
<dbReference type="Gene3D" id="3.40.50.300">
    <property type="entry name" value="P-loop containing nucleotide triphosphate hydrolases"/>
    <property type="match status" value="1"/>
</dbReference>
<comment type="similarity">
    <text evidence="1 8 11">Belongs to the DnaA family.</text>
</comment>
<dbReference type="GO" id="GO:0006270">
    <property type="term" value="P:DNA replication initiation"/>
    <property type="evidence" value="ECO:0007669"/>
    <property type="project" value="UniProtKB-UniRule"/>
</dbReference>
<dbReference type="InterPro" id="IPR013317">
    <property type="entry name" value="DnaA_dom"/>
</dbReference>
<keyword evidence="3 8" id="KW-0235">DNA replication</keyword>
<dbReference type="InterPro" id="IPR024633">
    <property type="entry name" value="DnaA_N_dom"/>
</dbReference>
<evidence type="ECO:0000256" key="11">
    <source>
        <dbReference type="RuleBase" id="RU004227"/>
    </source>
</evidence>